<comment type="caution">
    <text evidence="2">The sequence shown here is derived from an EMBL/GenBank/DDBJ whole genome shotgun (WGS) entry which is preliminary data.</text>
</comment>
<keyword evidence="1" id="KW-1133">Transmembrane helix</keyword>
<reference evidence="3" key="1">
    <citation type="journal article" date="2019" name="Int. J. Syst. Evol. Microbiol.">
        <title>The Global Catalogue of Microorganisms (GCM) 10K type strain sequencing project: providing services to taxonomists for standard genome sequencing and annotation.</title>
        <authorList>
            <consortium name="The Broad Institute Genomics Platform"/>
            <consortium name="The Broad Institute Genome Sequencing Center for Infectious Disease"/>
            <person name="Wu L."/>
            <person name="Ma J."/>
        </authorList>
    </citation>
    <scope>NUCLEOTIDE SEQUENCE [LARGE SCALE GENOMIC DNA]</scope>
    <source>
        <strain evidence="3">KCTC 62102</strain>
    </source>
</reference>
<protein>
    <submittedName>
        <fullName evidence="2">Uncharacterized protein</fullName>
    </submittedName>
</protein>
<evidence type="ECO:0000313" key="2">
    <source>
        <dbReference type="EMBL" id="MFC3085191.1"/>
    </source>
</evidence>
<organism evidence="2 3">
    <name type="scientific">Tabrizicola soli</name>
    <dbReference type="NCBI Taxonomy" id="2185115"/>
    <lineage>
        <taxon>Bacteria</taxon>
        <taxon>Pseudomonadati</taxon>
        <taxon>Pseudomonadota</taxon>
        <taxon>Alphaproteobacteria</taxon>
        <taxon>Rhodobacterales</taxon>
        <taxon>Paracoccaceae</taxon>
        <taxon>Tabrizicola</taxon>
    </lineage>
</organism>
<keyword evidence="1" id="KW-0812">Transmembrane</keyword>
<dbReference type="EMBL" id="JBHRSM010000008">
    <property type="protein sequence ID" value="MFC3085191.1"/>
    <property type="molecule type" value="Genomic_DNA"/>
</dbReference>
<dbReference type="RefSeq" id="WP_197647771.1">
    <property type="nucleotide sequence ID" value="NZ_JAEACP010000043.1"/>
</dbReference>
<keyword evidence="3" id="KW-1185">Reference proteome</keyword>
<proteinExistence type="predicted"/>
<sequence>MPILLLTALTAGAAWVITRSEVPLRTVQSELLVRIGYEYTPVPWIASGETQQINFRADEVIGTEIQFLTAERTIQGALAAAPHPEMKPSADGRYDAAEMLRARQKLAVKRLEGSNVILVEVTDRDAAWPIAFSQALLDTYLQDRMQLFSDPAYDNLLMEDEAAAAGTSLGLDKEALGIGRRIAETIDYLGATAAALAASPAQPELRTALAQDVRALQIFAEGLERMSALQNQLDQLARILAAESGPAATAGTANLVSEDLLDAAVEQLASDAARLNAIAAERNMLAKQLDTIRAARLRKSMRDEASHNMTVITPPHILAATNGIDRVQRTILAGLIALILSSLFFVYLDGIRRRKI</sequence>
<evidence type="ECO:0000313" key="3">
    <source>
        <dbReference type="Proteomes" id="UP001595445"/>
    </source>
</evidence>
<dbReference type="Proteomes" id="UP001595445">
    <property type="component" value="Unassembled WGS sequence"/>
</dbReference>
<name>A0ABV7DQ92_9RHOB</name>
<accession>A0ABV7DQ92</accession>
<gene>
    <name evidence="2" type="ORF">ACFOD6_03925</name>
</gene>
<feature type="transmembrane region" description="Helical" evidence="1">
    <location>
        <begin position="331"/>
        <end position="348"/>
    </location>
</feature>
<evidence type="ECO:0000256" key="1">
    <source>
        <dbReference type="SAM" id="Phobius"/>
    </source>
</evidence>
<keyword evidence="1" id="KW-0472">Membrane</keyword>